<dbReference type="PROSITE" id="PS50112">
    <property type="entry name" value="PAS"/>
    <property type="match status" value="1"/>
</dbReference>
<evidence type="ECO:0000256" key="4">
    <source>
        <dbReference type="ARBA" id="ARBA00022679"/>
    </source>
</evidence>
<evidence type="ECO:0000256" key="2">
    <source>
        <dbReference type="ARBA" id="ARBA00012438"/>
    </source>
</evidence>
<keyword evidence="7" id="KW-0067">ATP-binding</keyword>
<keyword evidence="8" id="KW-0902">Two-component regulatory system</keyword>
<evidence type="ECO:0000256" key="8">
    <source>
        <dbReference type="ARBA" id="ARBA00023012"/>
    </source>
</evidence>
<accession>A0ABV2KSW5</accession>
<keyword evidence="4" id="KW-0808">Transferase</keyword>
<dbReference type="Gene3D" id="1.10.287.130">
    <property type="match status" value="1"/>
</dbReference>
<comment type="caution">
    <text evidence="11">The sequence shown here is derived from an EMBL/GenBank/DDBJ whole genome shotgun (WGS) entry which is preliminary data.</text>
</comment>
<dbReference type="CDD" id="cd00130">
    <property type="entry name" value="PAS"/>
    <property type="match status" value="1"/>
</dbReference>
<keyword evidence="3" id="KW-0597">Phosphoprotein</keyword>
<dbReference type="InterPro" id="IPR013655">
    <property type="entry name" value="PAS_fold_3"/>
</dbReference>
<dbReference type="SUPFAM" id="SSF55785">
    <property type="entry name" value="PYP-like sensor domain (PAS domain)"/>
    <property type="match status" value="1"/>
</dbReference>
<sequence>MMHEPLSYLDTDDLSQRSEWNHLIEAAHSWRDRHSMTIKVIFDEDFRILFVSESVQDVFGYQPSDLVNESILSYIHPENRQWVKQSIHSLPYDEKVVDEFRVLNSNGDYIDCQANSGKIINPVTDQPYNVTVIQDVMEHKQAQQMLISSEKLATAGQLAASIAHEIRNPITSLKGFLQLLETGIEGKEDYLKIMKDEIDKIEAISKEMLYISKPSPNQFEEDDIVSVLEDVCMLMRSQARMNDIDLVLESDMEAFDLYCDPQQLKQVFVNLIKNAIEAMEEPGSITIRVTNEDDLYVDVIDEGPGVPDSLKAKLGQPFFTTKDKGTGLGLMVTLDILESHRASLTIHDHEPQGSIFRLQFRQS</sequence>
<gene>
    <name evidence="11" type="ORF">ABID56_000311</name>
</gene>
<evidence type="ECO:0000313" key="12">
    <source>
        <dbReference type="Proteomes" id="UP001549167"/>
    </source>
</evidence>
<evidence type="ECO:0000259" key="10">
    <source>
        <dbReference type="PROSITE" id="PS50112"/>
    </source>
</evidence>
<dbReference type="SMART" id="SM00091">
    <property type="entry name" value="PAS"/>
    <property type="match status" value="1"/>
</dbReference>
<evidence type="ECO:0000256" key="6">
    <source>
        <dbReference type="ARBA" id="ARBA00022777"/>
    </source>
</evidence>
<dbReference type="InterPro" id="IPR036890">
    <property type="entry name" value="HATPase_C_sf"/>
</dbReference>
<dbReference type="EC" id="2.7.13.3" evidence="2"/>
<keyword evidence="5" id="KW-0547">Nucleotide-binding</keyword>
<dbReference type="RefSeq" id="WP_354218718.1">
    <property type="nucleotide sequence ID" value="NZ_JBEPMX010000001.1"/>
</dbReference>
<evidence type="ECO:0000256" key="7">
    <source>
        <dbReference type="ARBA" id="ARBA00022840"/>
    </source>
</evidence>
<dbReference type="PANTHER" id="PTHR43065">
    <property type="entry name" value="SENSOR HISTIDINE KINASE"/>
    <property type="match status" value="1"/>
</dbReference>
<dbReference type="Pfam" id="PF02518">
    <property type="entry name" value="HATPase_c"/>
    <property type="match status" value="1"/>
</dbReference>
<feature type="domain" description="Histidine kinase" evidence="9">
    <location>
        <begin position="161"/>
        <end position="363"/>
    </location>
</feature>
<dbReference type="InterPro" id="IPR005467">
    <property type="entry name" value="His_kinase_dom"/>
</dbReference>
<dbReference type="Pfam" id="PF08447">
    <property type="entry name" value="PAS_3"/>
    <property type="match status" value="1"/>
</dbReference>
<dbReference type="CDD" id="cd00075">
    <property type="entry name" value="HATPase"/>
    <property type="match status" value="1"/>
</dbReference>
<dbReference type="Gene3D" id="3.30.565.10">
    <property type="entry name" value="Histidine kinase-like ATPase, C-terminal domain"/>
    <property type="match status" value="1"/>
</dbReference>
<reference evidence="11 12" key="1">
    <citation type="submission" date="2024-06" db="EMBL/GenBank/DDBJ databases">
        <title>Genomic Encyclopedia of Type Strains, Phase IV (KMG-IV): sequencing the most valuable type-strain genomes for metagenomic binning, comparative biology and taxonomic classification.</title>
        <authorList>
            <person name="Goeker M."/>
        </authorList>
    </citation>
    <scope>NUCLEOTIDE SEQUENCE [LARGE SCALE GENOMIC DNA]</scope>
    <source>
        <strain evidence="11 12">DSM 23520</strain>
    </source>
</reference>
<dbReference type="Pfam" id="PF00512">
    <property type="entry name" value="HisKA"/>
    <property type="match status" value="1"/>
</dbReference>
<dbReference type="PRINTS" id="PR00344">
    <property type="entry name" value="BCTRLSENSOR"/>
</dbReference>
<dbReference type="InterPro" id="IPR000014">
    <property type="entry name" value="PAS"/>
</dbReference>
<dbReference type="EMBL" id="JBEPMX010000001">
    <property type="protein sequence ID" value="MET3682232.1"/>
    <property type="molecule type" value="Genomic_DNA"/>
</dbReference>
<comment type="catalytic activity">
    <reaction evidence="1">
        <text>ATP + protein L-histidine = ADP + protein N-phospho-L-histidine.</text>
        <dbReference type="EC" id="2.7.13.3"/>
    </reaction>
</comment>
<dbReference type="SUPFAM" id="SSF47384">
    <property type="entry name" value="Homodimeric domain of signal transducing histidine kinase"/>
    <property type="match status" value="1"/>
</dbReference>
<dbReference type="InterPro" id="IPR003594">
    <property type="entry name" value="HATPase_dom"/>
</dbReference>
<dbReference type="Proteomes" id="UP001549167">
    <property type="component" value="Unassembled WGS sequence"/>
</dbReference>
<dbReference type="InterPro" id="IPR003661">
    <property type="entry name" value="HisK_dim/P_dom"/>
</dbReference>
<dbReference type="SMART" id="SM00388">
    <property type="entry name" value="HisKA"/>
    <property type="match status" value="1"/>
</dbReference>
<name>A0ABV2KSW5_9BACI</name>
<proteinExistence type="predicted"/>
<dbReference type="CDD" id="cd00082">
    <property type="entry name" value="HisKA"/>
    <property type="match status" value="1"/>
</dbReference>
<evidence type="ECO:0000256" key="5">
    <source>
        <dbReference type="ARBA" id="ARBA00022741"/>
    </source>
</evidence>
<feature type="domain" description="PAS" evidence="10">
    <location>
        <begin position="40"/>
        <end position="94"/>
    </location>
</feature>
<evidence type="ECO:0000259" key="9">
    <source>
        <dbReference type="PROSITE" id="PS50109"/>
    </source>
</evidence>
<organism evidence="11 12">
    <name type="scientific">Alkalibacillus flavidus</name>
    <dbReference type="NCBI Taxonomy" id="546021"/>
    <lineage>
        <taxon>Bacteria</taxon>
        <taxon>Bacillati</taxon>
        <taxon>Bacillota</taxon>
        <taxon>Bacilli</taxon>
        <taxon>Bacillales</taxon>
        <taxon>Bacillaceae</taxon>
        <taxon>Alkalibacillus</taxon>
    </lineage>
</organism>
<dbReference type="InterPro" id="IPR004358">
    <property type="entry name" value="Sig_transdc_His_kin-like_C"/>
</dbReference>
<dbReference type="InterPro" id="IPR036097">
    <property type="entry name" value="HisK_dim/P_sf"/>
</dbReference>
<dbReference type="InterPro" id="IPR035965">
    <property type="entry name" value="PAS-like_dom_sf"/>
</dbReference>
<keyword evidence="12" id="KW-1185">Reference proteome</keyword>
<dbReference type="SUPFAM" id="SSF55874">
    <property type="entry name" value="ATPase domain of HSP90 chaperone/DNA topoisomerase II/histidine kinase"/>
    <property type="match status" value="1"/>
</dbReference>
<dbReference type="PROSITE" id="PS50109">
    <property type="entry name" value="HIS_KIN"/>
    <property type="match status" value="1"/>
</dbReference>
<dbReference type="Gene3D" id="3.30.450.20">
    <property type="entry name" value="PAS domain"/>
    <property type="match status" value="1"/>
</dbReference>
<dbReference type="SMART" id="SM00387">
    <property type="entry name" value="HATPase_c"/>
    <property type="match status" value="1"/>
</dbReference>
<evidence type="ECO:0000313" key="11">
    <source>
        <dbReference type="EMBL" id="MET3682232.1"/>
    </source>
</evidence>
<protein>
    <recommendedName>
        <fullName evidence="2">histidine kinase</fullName>
        <ecNumber evidence="2">2.7.13.3</ecNumber>
    </recommendedName>
</protein>
<dbReference type="NCBIfam" id="TIGR00229">
    <property type="entry name" value="sensory_box"/>
    <property type="match status" value="1"/>
</dbReference>
<evidence type="ECO:0000256" key="1">
    <source>
        <dbReference type="ARBA" id="ARBA00000085"/>
    </source>
</evidence>
<dbReference type="PANTHER" id="PTHR43065:SF10">
    <property type="entry name" value="PEROXIDE STRESS-ACTIVATED HISTIDINE KINASE MAK3"/>
    <property type="match status" value="1"/>
</dbReference>
<keyword evidence="6" id="KW-0418">Kinase</keyword>
<evidence type="ECO:0000256" key="3">
    <source>
        <dbReference type="ARBA" id="ARBA00022553"/>
    </source>
</evidence>